<dbReference type="SUPFAM" id="SSF51735">
    <property type="entry name" value="NAD(P)-binding Rossmann-fold domains"/>
    <property type="match status" value="1"/>
</dbReference>
<dbReference type="Gene3D" id="3.40.50.720">
    <property type="entry name" value="NAD(P)-binding Rossmann-like Domain"/>
    <property type="match status" value="1"/>
</dbReference>
<sequence>MKDSTKVVSSILKKAEKEGRYFLLEPEVYGLLRARGLSVPRHIFLPKGKSLSAAGLKRLGTERVVVKIVSPLILHKSDVGGVAIVRASLKEVRAAVEKMYAEIPARYSRLFGQNKVSPEEVAASIRGVLVAELVGFEQVGLGSELLLGLRVSKDFGPVVTFGGGGLDVEYLNAHLKEGHSLAILPSEGLATRALLPVLEPLAVFGKIARDFRGRRAAVRPEVLVRAIEVFQKLAADFSPFNHKEEFTLEELEVNPLVIRKGKVIPLDGLCRFSRQKLEPADRPVEQIKRLLEPESIGIIGVSEKMNVGHIILNNIIQNGFPREKIFVVKPGLESIEGCRCFPDVASLPETVDLFILTLGADFVYPVMKDLVDLEKARSVIVIAGGLGEKAGTQSIEDDIRSLLRERRRQGKPAPVINGGNCLGIISVPGKYDSTFIPGYKFQRPSGLQAGLAVISQSGAFMLSRMSNQDRFEPIYAISVGNQLDLTLGDYLNYLQGRPEVKIIAVYAEGLKPGDGWRFLEGARKAIKAGQKVLVYKSGRSPEGRKATASHTASVAGDYAVGRNLLSQAGVLVAETIDEFENYISGLILLAGKRISGNRVGLVSNAGFESVIMADNLKGEDGELVLPEFSADSVARILKVLQPLGIDRLQDVHNPLDVTPMADDATFCGCVQAILEDPNVDCAVVSCVPMTAALQTLPPGEGHRENIFAANSLADGLIRLFRTTEKPFVVNIDAGRLYDPLCQHLENNGLPVFRRCDRAVRFMRKLVGSGINRL</sequence>
<evidence type="ECO:0000259" key="1">
    <source>
        <dbReference type="SMART" id="SM00881"/>
    </source>
</evidence>
<dbReference type="PANTHER" id="PTHR42793:SF1">
    <property type="entry name" value="PEPTIDYL-LYSINE N-ACETYLTRANSFERASE PATZ"/>
    <property type="match status" value="1"/>
</dbReference>
<accession>A0A3E2BM64</accession>
<evidence type="ECO:0000313" key="3">
    <source>
        <dbReference type="Proteomes" id="UP000257323"/>
    </source>
</evidence>
<dbReference type="InterPro" id="IPR013815">
    <property type="entry name" value="ATP_grasp_subdomain_1"/>
</dbReference>
<dbReference type="Pfam" id="PF13607">
    <property type="entry name" value="Succ_CoA_lig"/>
    <property type="match status" value="1"/>
</dbReference>
<feature type="domain" description="CoA-binding" evidence="1">
    <location>
        <begin position="290"/>
        <end position="386"/>
    </location>
</feature>
<dbReference type="SUPFAM" id="SSF52210">
    <property type="entry name" value="Succinyl-CoA synthetase domains"/>
    <property type="match status" value="2"/>
</dbReference>
<dbReference type="Proteomes" id="UP000257323">
    <property type="component" value="Unassembled WGS sequence"/>
</dbReference>
<reference evidence="2 3" key="1">
    <citation type="submission" date="2018-08" db="EMBL/GenBank/DDBJ databases">
        <title>Genome analysis of the thermophilic bacterium of the candidate phylum Aminicenantes from deep subsurface aquifer revealed its physiology and ecological role.</title>
        <authorList>
            <person name="Kadnikov V.V."/>
            <person name="Mardanov A.V."/>
            <person name="Beletsky A.V."/>
            <person name="Karnachuk O.V."/>
            <person name="Ravin N.V."/>
        </authorList>
    </citation>
    <scope>NUCLEOTIDE SEQUENCE [LARGE SCALE GENOMIC DNA]</scope>
    <source>
        <strain evidence="2">BY38</strain>
    </source>
</reference>
<dbReference type="GO" id="GO:0005524">
    <property type="term" value="F:ATP binding"/>
    <property type="evidence" value="ECO:0007669"/>
    <property type="project" value="InterPro"/>
</dbReference>
<organism evidence="2 3">
    <name type="scientific">Candidatus Saccharicenans subterraneus</name>
    <dbReference type="NCBI Taxonomy" id="2508984"/>
    <lineage>
        <taxon>Bacteria</taxon>
        <taxon>Candidatus Aminicenantota</taxon>
        <taxon>Candidatus Aminicenantia</taxon>
        <taxon>Candidatus Aminicenantales</taxon>
        <taxon>Candidatus Saccharicenantaceae</taxon>
        <taxon>Candidatus Saccharicenans</taxon>
    </lineage>
</organism>
<dbReference type="Gene3D" id="3.30.1490.20">
    <property type="entry name" value="ATP-grasp fold, A domain"/>
    <property type="match status" value="1"/>
</dbReference>
<name>A0A3E2BM64_9BACT</name>
<evidence type="ECO:0000313" key="2">
    <source>
        <dbReference type="EMBL" id="RFT15843.1"/>
    </source>
</evidence>
<dbReference type="InterPro" id="IPR003781">
    <property type="entry name" value="CoA-bd"/>
</dbReference>
<dbReference type="Pfam" id="PF13380">
    <property type="entry name" value="CoA_binding_2"/>
    <property type="match status" value="1"/>
</dbReference>
<dbReference type="SUPFAM" id="SSF56059">
    <property type="entry name" value="Glutathione synthetase ATP-binding domain-like"/>
    <property type="match status" value="1"/>
</dbReference>
<protein>
    <submittedName>
        <fullName evidence="2">Acetyl-CoA synthetase (ADP-forming) alpha chain</fullName>
    </submittedName>
</protein>
<dbReference type="EMBL" id="QUAH01000006">
    <property type="protein sequence ID" value="RFT15843.1"/>
    <property type="molecule type" value="Genomic_DNA"/>
</dbReference>
<dbReference type="PANTHER" id="PTHR42793">
    <property type="entry name" value="COA BINDING DOMAIN CONTAINING PROTEIN"/>
    <property type="match status" value="1"/>
</dbReference>
<dbReference type="Pfam" id="PF13549">
    <property type="entry name" value="ATP-grasp_5"/>
    <property type="match status" value="1"/>
</dbReference>
<comment type="caution">
    <text evidence="2">The sequence shown here is derived from an EMBL/GenBank/DDBJ whole genome shotgun (WGS) entry which is preliminary data.</text>
</comment>
<dbReference type="Gene3D" id="3.30.470.20">
    <property type="entry name" value="ATP-grasp fold, B domain"/>
    <property type="match status" value="1"/>
</dbReference>
<dbReference type="InterPro" id="IPR016102">
    <property type="entry name" value="Succinyl-CoA_synth-like"/>
</dbReference>
<dbReference type="AlphaFoldDB" id="A0A3E2BM64"/>
<dbReference type="SMART" id="SM00881">
    <property type="entry name" value="CoA_binding"/>
    <property type="match status" value="1"/>
</dbReference>
<dbReference type="InterPro" id="IPR036291">
    <property type="entry name" value="NAD(P)-bd_dom_sf"/>
</dbReference>
<proteinExistence type="predicted"/>
<gene>
    <name evidence="2" type="ORF">OP8BY_2241</name>
</gene>
<dbReference type="Gene3D" id="3.40.50.261">
    <property type="entry name" value="Succinyl-CoA synthetase domains"/>
    <property type="match status" value="2"/>
</dbReference>
<dbReference type="InterPro" id="IPR032875">
    <property type="entry name" value="Succ_CoA_lig_flav_dom"/>
</dbReference>